<feature type="compositionally biased region" description="Low complexity" evidence="1">
    <location>
        <begin position="1"/>
        <end position="15"/>
    </location>
</feature>
<feature type="region of interest" description="Disordered" evidence="1">
    <location>
        <begin position="1"/>
        <end position="42"/>
    </location>
</feature>
<protein>
    <submittedName>
        <fullName evidence="2">Uncharacterized protein</fullName>
    </submittedName>
</protein>
<accession>A0A2T2NDP7</accession>
<dbReference type="Proteomes" id="UP000240883">
    <property type="component" value="Unassembled WGS sequence"/>
</dbReference>
<dbReference type="AlphaFoldDB" id="A0A2T2NDP7"/>
<gene>
    <name evidence="2" type="ORF">BS50DRAFT_83437</name>
</gene>
<proteinExistence type="predicted"/>
<organism evidence="2 3">
    <name type="scientific">Corynespora cassiicola Philippines</name>
    <dbReference type="NCBI Taxonomy" id="1448308"/>
    <lineage>
        <taxon>Eukaryota</taxon>
        <taxon>Fungi</taxon>
        <taxon>Dikarya</taxon>
        <taxon>Ascomycota</taxon>
        <taxon>Pezizomycotina</taxon>
        <taxon>Dothideomycetes</taxon>
        <taxon>Pleosporomycetidae</taxon>
        <taxon>Pleosporales</taxon>
        <taxon>Corynesporascaceae</taxon>
        <taxon>Corynespora</taxon>
    </lineage>
</organism>
<reference evidence="2 3" key="1">
    <citation type="journal article" date="2018" name="Front. Microbiol.">
        <title>Genome-Wide Analysis of Corynespora cassiicola Leaf Fall Disease Putative Effectors.</title>
        <authorList>
            <person name="Lopez D."/>
            <person name="Ribeiro S."/>
            <person name="Label P."/>
            <person name="Fumanal B."/>
            <person name="Venisse J.S."/>
            <person name="Kohler A."/>
            <person name="de Oliveira R.R."/>
            <person name="Labutti K."/>
            <person name="Lipzen A."/>
            <person name="Lail K."/>
            <person name="Bauer D."/>
            <person name="Ohm R.A."/>
            <person name="Barry K.W."/>
            <person name="Spatafora J."/>
            <person name="Grigoriev I.V."/>
            <person name="Martin F.M."/>
            <person name="Pujade-Renaud V."/>
        </authorList>
    </citation>
    <scope>NUCLEOTIDE SEQUENCE [LARGE SCALE GENOMIC DNA]</scope>
    <source>
        <strain evidence="2 3">Philippines</strain>
    </source>
</reference>
<evidence type="ECO:0000256" key="1">
    <source>
        <dbReference type="SAM" id="MobiDB-lite"/>
    </source>
</evidence>
<evidence type="ECO:0000313" key="3">
    <source>
        <dbReference type="Proteomes" id="UP000240883"/>
    </source>
</evidence>
<sequence length="121" mass="12925">MGDLTSPSTPASAPRPRSRARSCGRGRGRRRRRRPPPSPCPAAAAFGQVCPRTACMQHGWAASVCQRSHGAHSHMAVVTAEVQSLSRSLGWRRQSGQGPMSIRWLHAASGLEPRANPAAPV</sequence>
<name>A0A2T2NDP7_CORCC</name>
<keyword evidence="3" id="KW-1185">Reference proteome</keyword>
<dbReference type="EMBL" id="KZ678139">
    <property type="protein sequence ID" value="PSN63553.1"/>
    <property type="molecule type" value="Genomic_DNA"/>
</dbReference>
<feature type="compositionally biased region" description="Basic residues" evidence="1">
    <location>
        <begin position="16"/>
        <end position="35"/>
    </location>
</feature>
<evidence type="ECO:0000313" key="2">
    <source>
        <dbReference type="EMBL" id="PSN63553.1"/>
    </source>
</evidence>